<sequence length="39" mass="4727">MNYFNLLDLGAKLQVLFVPNKIWRAPKSKHGKKKWQHKY</sequence>
<organism evidence="1 2">
    <name type="scientific">Lactobacillus gigeriorum DSM 23908 = CRBIP 24.85</name>
    <dbReference type="NCBI Taxonomy" id="1423751"/>
    <lineage>
        <taxon>Bacteria</taxon>
        <taxon>Bacillati</taxon>
        <taxon>Bacillota</taxon>
        <taxon>Bacilli</taxon>
        <taxon>Lactobacillales</taxon>
        <taxon>Lactobacillaceae</taxon>
        <taxon>Lactobacillus</taxon>
    </lineage>
</organism>
<evidence type="ECO:0000313" key="2">
    <source>
        <dbReference type="Proteomes" id="UP000009326"/>
    </source>
</evidence>
<reference evidence="1 2" key="1">
    <citation type="submission" date="2012-06" db="EMBL/GenBank/DDBJ databases">
        <title>Draft genome sequence of Lactobacillus gigeriorum CRBIP 24.85T, isolated from chicken crop.</title>
        <authorList>
            <person name="Cousin S."/>
            <person name="Ma L."/>
            <person name="Creno S."/>
            <person name="Clermont D."/>
            <person name="Loux V."/>
            <person name="Bizet C."/>
            <person name="Bouchier C."/>
        </authorList>
    </citation>
    <scope>NUCLEOTIDE SEQUENCE [LARGE SCALE GENOMIC DNA]</scope>
    <source>
        <strain evidence="2">CRBIP 24.85T</strain>
    </source>
</reference>
<dbReference type="EMBL" id="CAKC01000054">
    <property type="protein sequence ID" value="CCI87141.1"/>
    <property type="molecule type" value="Genomic_DNA"/>
</dbReference>
<protein>
    <submittedName>
        <fullName evidence="1">Uncharacterized protein</fullName>
    </submittedName>
</protein>
<evidence type="ECO:0000313" key="1">
    <source>
        <dbReference type="EMBL" id="CCI87141.1"/>
    </source>
</evidence>
<comment type="caution">
    <text evidence="1">The sequence shown here is derived from an EMBL/GenBank/DDBJ whole genome shotgun (WGS) entry which is preliminary data.</text>
</comment>
<proteinExistence type="predicted"/>
<dbReference type="Proteomes" id="UP000009326">
    <property type="component" value="Unassembled WGS sequence"/>
</dbReference>
<name>I7LD92_9LACO</name>
<gene>
    <name evidence="1" type="ORF">BN52_03000</name>
</gene>
<dbReference type="AlphaFoldDB" id="I7LD92"/>
<accession>I7LD92</accession>